<accession>A0ABQ6H0Z4</accession>
<dbReference type="Proteomes" id="UP001157186">
    <property type="component" value="Unassembled WGS sequence"/>
</dbReference>
<dbReference type="Pfam" id="PF01636">
    <property type="entry name" value="APH"/>
    <property type="match status" value="1"/>
</dbReference>
<dbReference type="RefSeq" id="WP_284246417.1">
    <property type="nucleotide sequence ID" value="NZ_BSST01000001.1"/>
</dbReference>
<dbReference type="Gene3D" id="3.30.200.20">
    <property type="entry name" value="Phosphorylase Kinase, domain 1"/>
    <property type="match status" value="1"/>
</dbReference>
<keyword evidence="6" id="KW-1185">Reference proteome</keyword>
<keyword evidence="5" id="KW-0032">Aminotransferase</keyword>
<evidence type="ECO:0000256" key="1">
    <source>
        <dbReference type="ARBA" id="ARBA00001933"/>
    </source>
</evidence>
<keyword evidence="5" id="KW-0808">Transferase</keyword>
<dbReference type="CDD" id="cd00610">
    <property type="entry name" value="OAT_like"/>
    <property type="match status" value="1"/>
</dbReference>
<sequence length="771" mass="85751">MANSHHFSEQQIADLLCQNYQLMGELTALPGYCDQNFILTTAEKKQYIVKIAHHQETNDSLAMQNAAMKHLYAKGSLVPDVINNHQGESITEIKVPEQQNYYLRVLSYLHGHFLAHCNNQHISEHLWHNFGCFLGDIDQKLADFTHPGAYRYLEWDLAQGYQVCMSKKQLLNAQQLVLVDKFLLLYQTQTAPVLAQLPTGVIHNDANDHNVLVNNLDAPDKIAGLIDFGDMVYSQVINELAIACAYALMHSTDILKTLKTIVGGYHQVKPLSDSEIDVLFSLVALRLCTTVCNAALAITKEPDNEYLSISVEPAWRVLNQFDKLNVFSVQCQLKQICQKPVDNGQSKRDIIDFRQKHLGKTLSLAYQQPLKIIRGQGAYLYDEQGTPYLDMVNNVCHVGHCHPKVVAAGQQQMALLNTNTRYLHDNIVQYSKKLLATMPEKLSVCMFVNSGSEANELAFRLAKNYTSSNNLLTVDGAYHGNTNACIEASPYKFDGPGGQGAAKHVHKVTLPDPYRGKYQGDNTATQYAEDVNEVINNIQCKSEKVGAFICESIQGVAGQIIMPPGYLHAVYQSVRDAGGVCIADEVQVGFGRVGHHMWAFETQDVVPDIVTLGKPIGNGHPMAAVITTEEIANAFVNGMEYFNTFGGNPVSCAIGMAVLDVIEQEQLQQNALTVGNYLLDQLQNLQQRYPIIGDVRGIGLFIGIELVNDRLTKEPATHITAQLVEFAKAHHILLSTEGRYYNILKIKPPLVFNRDDADKFLTVLELGLQQL</sequence>
<dbReference type="PROSITE" id="PS00600">
    <property type="entry name" value="AA_TRANSFER_CLASS_3"/>
    <property type="match status" value="1"/>
</dbReference>
<dbReference type="InterPro" id="IPR002575">
    <property type="entry name" value="Aminoglycoside_PTrfase"/>
</dbReference>
<evidence type="ECO:0000313" key="5">
    <source>
        <dbReference type="EMBL" id="GLX80425.1"/>
    </source>
</evidence>
<reference evidence="5 6" key="1">
    <citation type="submission" date="2023-03" db="EMBL/GenBank/DDBJ databases">
        <title>Draft genome sequence of Thalassotalea insulae KCTC 62186T.</title>
        <authorList>
            <person name="Sawabe T."/>
        </authorList>
    </citation>
    <scope>NUCLEOTIDE SEQUENCE [LARGE SCALE GENOMIC DNA]</scope>
    <source>
        <strain evidence="5 6">KCTC 62186</strain>
    </source>
</reference>
<dbReference type="InterPro" id="IPR011009">
    <property type="entry name" value="Kinase-like_dom_sf"/>
</dbReference>
<feature type="domain" description="Aminoglycoside phosphotransferase" evidence="4">
    <location>
        <begin position="31"/>
        <end position="249"/>
    </location>
</feature>
<keyword evidence="3" id="KW-0663">Pyridoxal phosphate</keyword>
<dbReference type="GO" id="GO:0008483">
    <property type="term" value="F:transaminase activity"/>
    <property type="evidence" value="ECO:0007669"/>
    <property type="project" value="UniProtKB-KW"/>
</dbReference>
<dbReference type="SUPFAM" id="SSF56112">
    <property type="entry name" value="Protein kinase-like (PK-like)"/>
    <property type="match status" value="1"/>
</dbReference>
<dbReference type="Gene3D" id="3.90.1150.10">
    <property type="entry name" value="Aspartate Aminotransferase, domain 1"/>
    <property type="match status" value="1"/>
</dbReference>
<dbReference type="Pfam" id="PF00202">
    <property type="entry name" value="Aminotran_3"/>
    <property type="match status" value="1"/>
</dbReference>
<dbReference type="Gene3D" id="3.40.640.10">
    <property type="entry name" value="Type I PLP-dependent aspartate aminotransferase-like (Major domain)"/>
    <property type="match status" value="1"/>
</dbReference>
<dbReference type="InterPro" id="IPR015422">
    <property type="entry name" value="PyrdxlP-dep_Trfase_small"/>
</dbReference>
<dbReference type="SUPFAM" id="SSF53383">
    <property type="entry name" value="PLP-dependent transferases"/>
    <property type="match status" value="1"/>
</dbReference>
<proteinExistence type="inferred from homology"/>
<dbReference type="InterPro" id="IPR015421">
    <property type="entry name" value="PyrdxlP-dep_Trfase_major"/>
</dbReference>
<evidence type="ECO:0000256" key="3">
    <source>
        <dbReference type="ARBA" id="ARBA00022898"/>
    </source>
</evidence>
<evidence type="ECO:0000256" key="2">
    <source>
        <dbReference type="ARBA" id="ARBA00008954"/>
    </source>
</evidence>
<comment type="caution">
    <text evidence="5">The sequence shown here is derived from an EMBL/GenBank/DDBJ whole genome shotgun (WGS) entry which is preliminary data.</text>
</comment>
<dbReference type="InterPro" id="IPR015424">
    <property type="entry name" value="PyrdxlP-dep_Trfase"/>
</dbReference>
<gene>
    <name evidence="5" type="ORF">tinsulaeT_37650</name>
</gene>
<dbReference type="PANTHER" id="PTHR45688:SF13">
    <property type="entry name" value="ALANINE--GLYOXYLATE AMINOTRANSFERASE 2-LIKE"/>
    <property type="match status" value="1"/>
</dbReference>
<dbReference type="Gene3D" id="3.90.1200.10">
    <property type="match status" value="1"/>
</dbReference>
<evidence type="ECO:0000313" key="6">
    <source>
        <dbReference type="Proteomes" id="UP001157186"/>
    </source>
</evidence>
<protein>
    <submittedName>
        <fullName evidence="5">Aminotransferase</fullName>
    </submittedName>
</protein>
<name>A0ABQ6H0Z4_9GAMM</name>
<dbReference type="InterPro" id="IPR049704">
    <property type="entry name" value="Aminotrans_3_PPA_site"/>
</dbReference>
<dbReference type="PANTHER" id="PTHR45688">
    <property type="match status" value="1"/>
</dbReference>
<organism evidence="5 6">
    <name type="scientific">Thalassotalea insulae</name>
    <dbReference type="NCBI Taxonomy" id="2056778"/>
    <lineage>
        <taxon>Bacteria</taxon>
        <taxon>Pseudomonadati</taxon>
        <taxon>Pseudomonadota</taxon>
        <taxon>Gammaproteobacteria</taxon>
        <taxon>Alteromonadales</taxon>
        <taxon>Colwelliaceae</taxon>
        <taxon>Thalassotalea</taxon>
    </lineage>
</organism>
<dbReference type="EMBL" id="BSST01000001">
    <property type="protein sequence ID" value="GLX80425.1"/>
    <property type="molecule type" value="Genomic_DNA"/>
</dbReference>
<comment type="cofactor">
    <cofactor evidence="1">
        <name>pyridoxal 5'-phosphate</name>
        <dbReference type="ChEBI" id="CHEBI:597326"/>
    </cofactor>
</comment>
<dbReference type="InterPro" id="IPR005814">
    <property type="entry name" value="Aminotrans_3"/>
</dbReference>
<evidence type="ECO:0000259" key="4">
    <source>
        <dbReference type="Pfam" id="PF01636"/>
    </source>
</evidence>
<comment type="similarity">
    <text evidence="2">Belongs to the class-III pyridoxal-phosphate-dependent aminotransferase family.</text>
</comment>